<dbReference type="InterPro" id="IPR042098">
    <property type="entry name" value="TauD-like_sf"/>
</dbReference>
<organism evidence="9 10">
    <name type="scientific">Extremus antarcticus</name>
    <dbReference type="NCBI Taxonomy" id="702011"/>
    <lineage>
        <taxon>Eukaryota</taxon>
        <taxon>Fungi</taxon>
        <taxon>Dikarya</taxon>
        <taxon>Ascomycota</taxon>
        <taxon>Pezizomycotina</taxon>
        <taxon>Dothideomycetes</taxon>
        <taxon>Dothideomycetidae</taxon>
        <taxon>Mycosphaerellales</taxon>
        <taxon>Extremaceae</taxon>
        <taxon>Extremus</taxon>
    </lineage>
</organism>
<feature type="domain" description="TauD/TfdA-like" evidence="8">
    <location>
        <begin position="41"/>
        <end position="335"/>
    </location>
</feature>
<dbReference type="PANTHER" id="PTHR30468:SF10">
    <property type="entry name" value="TAUD_TFDA-LIKE DOMAIN-CONTAINING PROTEIN"/>
    <property type="match status" value="1"/>
</dbReference>
<dbReference type="Proteomes" id="UP001271007">
    <property type="component" value="Unassembled WGS sequence"/>
</dbReference>
<evidence type="ECO:0000256" key="4">
    <source>
        <dbReference type="ARBA" id="ARBA00022964"/>
    </source>
</evidence>
<dbReference type="FunFam" id="3.60.130.10:FF:000005">
    <property type="entry name" value="TfdA family taurine dioxygenase"/>
    <property type="match status" value="1"/>
</dbReference>
<keyword evidence="10" id="KW-1185">Reference proteome</keyword>
<gene>
    <name evidence="9" type="ORF">LTR09_005498</name>
</gene>
<name>A0AAJ0GDN4_9PEZI</name>
<dbReference type="Pfam" id="PF02668">
    <property type="entry name" value="TauD"/>
    <property type="match status" value="1"/>
</dbReference>
<keyword evidence="6" id="KW-0408">Iron</keyword>
<feature type="compositionally biased region" description="Polar residues" evidence="7">
    <location>
        <begin position="1"/>
        <end position="15"/>
    </location>
</feature>
<proteinExistence type="inferred from homology"/>
<dbReference type="PANTHER" id="PTHR30468">
    <property type="entry name" value="ALPHA-KETOGLUTARATE-DEPENDENT SULFONATE DIOXYGENASE"/>
    <property type="match status" value="1"/>
</dbReference>
<keyword evidence="4" id="KW-0223">Dioxygenase</keyword>
<evidence type="ECO:0000256" key="2">
    <source>
        <dbReference type="ARBA" id="ARBA00005896"/>
    </source>
</evidence>
<reference evidence="9" key="1">
    <citation type="submission" date="2023-04" db="EMBL/GenBank/DDBJ databases">
        <title>Black Yeasts Isolated from many extreme environments.</title>
        <authorList>
            <person name="Coleine C."/>
            <person name="Stajich J.E."/>
            <person name="Selbmann L."/>
        </authorList>
    </citation>
    <scope>NUCLEOTIDE SEQUENCE</scope>
    <source>
        <strain evidence="9">CCFEE 5312</strain>
    </source>
</reference>
<comment type="caution">
    <text evidence="9">The sequence shown here is derived from an EMBL/GenBank/DDBJ whole genome shotgun (WGS) entry which is preliminary data.</text>
</comment>
<feature type="compositionally biased region" description="Basic and acidic residues" evidence="7">
    <location>
        <begin position="16"/>
        <end position="25"/>
    </location>
</feature>
<comment type="similarity">
    <text evidence="2">Belongs to the TfdA dioxygenase family.</text>
</comment>
<evidence type="ECO:0000256" key="3">
    <source>
        <dbReference type="ARBA" id="ARBA00022723"/>
    </source>
</evidence>
<keyword evidence="5" id="KW-0560">Oxidoreductase</keyword>
<feature type="region of interest" description="Disordered" evidence="7">
    <location>
        <begin position="1"/>
        <end position="25"/>
    </location>
</feature>
<dbReference type="EMBL" id="JAWDJX010000016">
    <property type="protein sequence ID" value="KAK3053329.1"/>
    <property type="molecule type" value="Genomic_DNA"/>
</dbReference>
<dbReference type="SUPFAM" id="SSF51197">
    <property type="entry name" value="Clavaminate synthase-like"/>
    <property type="match status" value="1"/>
</dbReference>
<dbReference type="Gene3D" id="3.60.130.10">
    <property type="entry name" value="Clavaminate synthase-like"/>
    <property type="match status" value="1"/>
</dbReference>
<evidence type="ECO:0000256" key="1">
    <source>
        <dbReference type="ARBA" id="ARBA00001954"/>
    </source>
</evidence>
<evidence type="ECO:0000313" key="9">
    <source>
        <dbReference type="EMBL" id="KAK3053329.1"/>
    </source>
</evidence>
<keyword evidence="3" id="KW-0479">Metal-binding</keyword>
<dbReference type="GO" id="GO:0016706">
    <property type="term" value="F:2-oxoglutarate-dependent dioxygenase activity"/>
    <property type="evidence" value="ECO:0007669"/>
    <property type="project" value="TreeGrafter"/>
</dbReference>
<sequence length="359" mass="40526">MFTVTETTSLHQNRTLSEEQQHREPLKLSGVLDNEEHFDVTPIIGREFPSSSLKEWLAAPNSDELLRDLAITVVSQRGVVFFRKQDGLDNDLQKELAQRLGELSGKPSTSKLHIHPVHNSGRRLGGGDDEISVLDAKQDIELYGSAFNDRSATAKEGWHTDIPFEAVPSDYALLRLTQLPADGGGDTLWASGYEVYDRISQPYQRFLESLTATYTQPEFERSARRHKFELFAGPRGAPENVGTELRAVHPVVRTNPVTGWKSVFAIGQNTSHINDVSEAESRHLLKWFVKLVSENHDLQVRFRWENPNDVAIWDNRSILHTATYDYEGTRIGQRAVSLGERPYLDPGSMGRREALGLKR</sequence>
<dbReference type="GO" id="GO:0046872">
    <property type="term" value="F:metal ion binding"/>
    <property type="evidence" value="ECO:0007669"/>
    <property type="project" value="UniProtKB-KW"/>
</dbReference>
<evidence type="ECO:0000313" key="10">
    <source>
        <dbReference type="Proteomes" id="UP001271007"/>
    </source>
</evidence>
<evidence type="ECO:0000256" key="5">
    <source>
        <dbReference type="ARBA" id="ARBA00023002"/>
    </source>
</evidence>
<evidence type="ECO:0000259" key="8">
    <source>
        <dbReference type="Pfam" id="PF02668"/>
    </source>
</evidence>
<comment type="cofactor">
    <cofactor evidence="1">
        <name>Fe(2+)</name>
        <dbReference type="ChEBI" id="CHEBI:29033"/>
    </cofactor>
</comment>
<dbReference type="InterPro" id="IPR003819">
    <property type="entry name" value="TauD/TfdA-like"/>
</dbReference>
<dbReference type="GO" id="GO:0005737">
    <property type="term" value="C:cytoplasm"/>
    <property type="evidence" value="ECO:0007669"/>
    <property type="project" value="TreeGrafter"/>
</dbReference>
<evidence type="ECO:0000256" key="7">
    <source>
        <dbReference type="SAM" id="MobiDB-lite"/>
    </source>
</evidence>
<accession>A0AAJ0GDN4</accession>
<protein>
    <recommendedName>
        <fullName evidence="8">TauD/TfdA-like domain-containing protein</fullName>
    </recommendedName>
</protein>
<dbReference type="AlphaFoldDB" id="A0AAJ0GDN4"/>
<evidence type="ECO:0000256" key="6">
    <source>
        <dbReference type="ARBA" id="ARBA00023004"/>
    </source>
</evidence>
<dbReference type="InterPro" id="IPR051323">
    <property type="entry name" value="AtsK-like"/>
</dbReference>